<keyword evidence="4" id="KW-1185">Reference proteome</keyword>
<feature type="compositionally biased region" description="Pro residues" evidence="1">
    <location>
        <begin position="101"/>
        <end position="120"/>
    </location>
</feature>
<dbReference type="EMBL" id="JAEHOE010000007">
    <property type="protein sequence ID" value="KAG2499129.1"/>
    <property type="molecule type" value="Genomic_DNA"/>
</dbReference>
<keyword evidence="2" id="KW-0732">Signal</keyword>
<evidence type="ECO:0000313" key="4">
    <source>
        <dbReference type="Proteomes" id="UP000612055"/>
    </source>
</evidence>
<name>A0A835YK29_9CHLO</name>
<feature type="compositionally biased region" description="Pro residues" evidence="1">
    <location>
        <begin position="30"/>
        <end position="42"/>
    </location>
</feature>
<dbReference type="Gene3D" id="1.25.70.10">
    <property type="entry name" value="Transcription termination factor 3, mitochondrial"/>
    <property type="match status" value="1"/>
</dbReference>
<dbReference type="InterPro" id="IPR038538">
    <property type="entry name" value="MTERF_sf"/>
</dbReference>
<accession>A0A835YK29</accession>
<feature type="chain" id="PRO_5032357172" evidence="2">
    <location>
        <begin position="21"/>
        <end position="640"/>
    </location>
</feature>
<feature type="region of interest" description="Disordered" evidence="1">
    <location>
        <begin position="217"/>
        <end position="278"/>
    </location>
</feature>
<feature type="compositionally biased region" description="Gly residues" evidence="1">
    <location>
        <begin position="241"/>
        <end position="252"/>
    </location>
</feature>
<dbReference type="OrthoDB" id="549005at2759"/>
<feature type="signal peptide" evidence="2">
    <location>
        <begin position="1"/>
        <end position="20"/>
    </location>
</feature>
<dbReference type="Proteomes" id="UP000612055">
    <property type="component" value="Unassembled WGS sequence"/>
</dbReference>
<feature type="compositionally biased region" description="Polar residues" evidence="1">
    <location>
        <begin position="51"/>
        <end position="64"/>
    </location>
</feature>
<sequence length="640" mass="66700">MLTMQPWLLVCPITALQARAQQLAAGLSAPPVPSGTRPPPTARPAGPAAVSLNSFPSATAQVVTSRPASSPAATPAAEAGSPASPRLLRPSFQRRVVTPDPSTPDPAPAPAPVTPAPSATPSPVTASTPILPLVTPEAALQLIARQPALLQVPLERLVLRCHQLAWLLQCSPQEACHCISRLRAYDLERMLAAPAAALRRAWLRLAEVLASLEQAHGAGSGRGWSGNGAGGEEEEDEDGYGESGPGYAGAEGGQREGAPAPRAGRDVPWPGSKPPEESPVARRVVMLCPTLLMLPPGGVRQSALHLGRVLDLPPSAVRKLVARSPQLLLLPPQHRTAALAGLVSQLRLRDSGHAARLAIQQPALLLRTPEALAFRLAALGRALSMPPNDVSRLCRNQPSLLSMSPALVAGKLRRLKEVLRLADDAAARKLALRQPGVLSMSSDAVPRKLRQLANLLVLGPAARGRGAQQGSRAPVRGRRKVAPGGDAGGAAGVEAGAGKDEKEEGDGGLAEARRLVTAEPTLLTMAVEALPRRLVAVAEELQYPSLEAARAAALAAPRLLVLQREALRHKLQELAWALQAPSAAVRVLVRARPAALHEPADALAAALERVYKRGVGRGLSGKARAAAALEALAREQGGQG</sequence>
<evidence type="ECO:0000256" key="1">
    <source>
        <dbReference type="SAM" id="MobiDB-lite"/>
    </source>
</evidence>
<evidence type="ECO:0000256" key="2">
    <source>
        <dbReference type="SAM" id="SignalP"/>
    </source>
</evidence>
<protein>
    <submittedName>
        <fullName evidence="3">Uncharacterized protein</fullName>
    </submittedName>
</protein>
<feature type="region of interest" description="Disordered" evidence="1">
    <location>
        <begin position="27"/>
        <end position="125"/>
    </location>
</feature>
<proteinExistence type="predicted"/>
<feature type="compositionally biased region" description="Low complexity" evidence="1">
    <location>
        <begin position="465"/>
        <end position="474"/>
    </location>
</feature>
<reference evidence="3" key="1">
    <citation type="journal article" date="2020" name="bioRxiv">
        <title>Comparative genomics of Chlamydomonas.</title>
        <authorList>
            <person name="Craig R.J."/>
            <person name="Hasan A.R."/>
            <person name="Ness R.W."/>
            <person name="Keightley P.D."/>
        </authorList>
    </citation>
    <scope>NUCLEOTIDE SEQUENCE</scope>
    <source>
        <strain evidence="3">CCAP 11/70</strain>
    </source>
</reference>
<feature type="compositionally biased region" description="Gly residues" evidence="1">
    <location>
        <begin position="218"/>
        <end position="230"/>
    </location>
</feature>
<comment type="caution">
    <text evidence="3">The sequence shown here is derived from an EMBL/GenBank/DDBJ whole genome shotgun (WGS) entry which is preliminary data.</text>
</comment>
<dbReference type="AlphaFoldDB" id="A0A835YK29"/>
<feature type="compositionally biased region" description="Acidic residues" evidence="1">
    <location>
        <begin position="231"/>
        <end position="240"/>
    </location>
</feature>
<feature type="compositionally biased region" description="Low complexity" evidence="1">
    <location>
        <begin position="65"/>
        <end position="85"/>
    </location>
</feature>
<feature type="region of interest" description="Disordered" evidence="1">
    <location>
        <begin position="465"/>
        <end position="508"/>
    </location>
</feature>
<evidence type="ECO:0000313" key="3">
    <source>
        <dbReference type="EMBL" id="KAG2499129.1"/>
    </source>
</evidence>
<gene>
    <name evidence="3" type="ORF">HYH03_002712</name>
</gene>
<organism evidence="3 4">
    <name type="scientific">Edaphochlamys debaryana</name>
    <dbReference type="NCBI Taxonomy" id="47281"/>
    <lineage>
        <taxon>Eukaryota</taxon>
        <taxon>Viridiplantae</taxon>
        <taxon>Chlorophyta</taxon>
        <taxon>core chlorophytes</taxon>
        <taxon>Chlorophyceae</taxon>
        <taxon>CS clade</taxon>
        <taxon>Chlamydomonadales</taxon>
        <taxon>Chlamydomonadales incertae sedis</taxon>
        <taxon>Edaphochlamys</taxon>
    </lineage>
</organism>